<evidence type="ECO:0000256" key="3">
    <source>
        <dbReference type="ARBA" id="ARBA00019010"/>
    </source>
</evidence>
<gene>
    <name evidence="11" type="primary">tsaE</name>
    <name evidence="11" type="ORF">ACFSQP_03735</name>
</gene>
<keyword evidence="9" id="KW-0460">Magnesium</keyword>
<evidence type="ECO:0000256" key="1">
    <source>
        <dbReference type="ARBA" id="ARBA00004496"/>
    </source>
</evidence>
<sequence length="134" mass="15116">MIVNYNIEAINTVAQQVLDAATNKVLLFHGDMGTGKTTLIKAILQQLGSTDVVSSPTFSLVNTYDTGSGPVYHFDLYRLETVEEAYDFGIEEYLSSPHWIFIEWPELISDLLPPSYHSICLTLVNNETRQLQFK</sequence>
<evidence type="ECO:0000256" key="8">
    <source>
        <dbReference type="ARBA" id="ARBA00022840"/>
    </source>
</evidence>
<organism evidence="11 12">
    <name type="scientific">Bizionia sediminis</name>
    <dbReference type="NCBI Taxonomy" id="1737064"/>
    <lineage>
        <taxon>Bacteria</taxon>
        <taxon>Pseudomonadati</taxon>
        <taxon>Bacteroidota</taxon>
        <taxon>Flavobacteriia</taxon>
        <taxon>Flavobacteriales</taxon>
        <taxon>Flavobacteriaceae</taxon>
        <taxon>Bizionia</taxon>
    </lineage>
</organism>
<dbReference type="RefSeq" id="WP_376891883.1">
    <property type="nucleotide sequence ID" value="NZ_JBHULS010000001.1"/>
</dbReference>
<keyword evidence="6" id="KW-0479">Metal-binding</keyword>
<dbReference type="Proteomes" id="UP001597472">
    <property type="component" value="Unassembled WGS sequence"/>
</dbReference>
<proteinExistence type="inferred from homology"/>
<comment type="similarity">
    <text evidence="2">Belongs to the TsaE family.</text>
</comment>
<dbReference type="Pfam" id="PF02367">
    <property type="entry name" value="TsaE"/>
    <property type="match status" value="1"/>
</dbReference>
<evidence type="ECO:0000256" key="10">
    <source>
        <dbReference type="ARBA" id="ARBA00032441"/>
    </source>
</evidence>
<reference evidence="12" key="1">
    <citation type="journal article" date="2019" name="Int. J. Syst. Evol. Microbiol.">
        <title>The Global Catalogue of Microorganisms (GCM) 10K type strain sequencing project: providing services to taxonomists for standard genome sequencing and annotation.</title>
        <authorList>
            <consortium name="The Broad Institute Genomics Platform"/>
            <consortium name="The Broad Institute Genome Sequencing Center for Infectious Disease"/>
            <person name="Wu L."/>
            <person name="Ma J."/>
        </authorList>
    </citation>
    <scope>NUCLEOTIDE SEQUENCE [LARGE SCALE GENOMIC DNA]</scope>
    <source>
        <strain evidence="12">KCTC 42587</strain>
    </source>
</reference>
<dbReference type="NCBIfam" id="TIGR00150">
    <property type="entry name" value="T6A_YjeE"/>
    <property type="match status" value="1"/>
</dbReference>
<dbReference type="InterPro" id="IPR027417">
    <property type="entry name" value="P-loop_NTPase"/>
</dbReference>
<comment type="caution">
    <text evidence="11">The sequence shown here is derived from an EMBL/GenBank/DDBJ whole genome shotgun (WGS) entry which is preliminary data.</text>
</comment>
<keyword evidence="8" id="KW-0067">ATP-binding</keyword>
<name>A0ABW5KQM1_9FLAO</name>
<dbReference type="Gene3D" id="3.40.50.300">
    <property type="entry name" value="P-loop containing nucleotide triphosphate hydrolases"/>
    <property type="match status" value="1"/>
</dbReference>
<dbReference type="InterPro" id="IPR003442">
    <property type="entry name" value="T6A_TsaE"/>
</dbReference>
<accession>A0ABW5KQM1</accession>
<evidence type="ECO:0000256" key="2">
    <source>
        <dbReference type="ARBA" id="ARBA00007599"/>
    </source>
</evidence>
<evidence type="ECO:0000256" key="6">
    <source>
        <dbReference type="ARBA" id="ARBA00022723"/>
    </source>
</evidence>
<dbReference type="PANTHER" id="PTHR33540:SF2">
    <property type="entry name" value="TRNA THREONYLCARBAMOYLADENOSINE BIOSYNTHESIS PROTEIN TSAE"/>
    <property type="match status" value="1"/>
</dbReference>
<keyword evidence="4" id="KW-0963">Cytoplasm</keyword>
<dbReference type="SUPFAM" id="SSF52540">
    <property type="entry name" value="P-loop containing nucleoside triphosphate hydrolases"/>
    <property type="match status" value="1"/>
</dbReference>
<comment type="subcellular location">
    <subcellularLocation>
        <location evidence="1">Cytoplasm</location>
    </subcellularLocation>
</comment>
<evidence type="ECO:0000313" key="11">
    <source>
        <dbReference type="EMBL" id="MFD2550921.1"/>
    </source>
</evidence>
<protein>
    <recommendedName>
        <fullName evidence="3">tRNA threonylcarbamoyladenosine biosynthesis protein TsaE</fullName>
    </recommendedName>
    <alternativeName>
        <fullName evidence="10">t(6)A37 threonylcarbamoyladenosine biosynthesis protein TsaE</fullName>
    </alternativeName>
</protein>
<dbReference type="EMBL" id="JBHULS010000001">
    <property type="protein sequence ID" value="MFD2550921.1"/>
    <property type="molecule type" value="Genomic_DNA"/>
</dbReference>
<evidence type="ECO:0000256" key="7">
    <source>
        <dbReference type="ARBA" id="ARBA00022741"/>
    </source>
</evidence>
<evidence type="ECO:0000256" key="4">
    <source>
        <dbReference type="ARBA" id="ARBA00022490"/>
    </source>
</evidence>
<dbReference type="PANTHER" id="PTHR33540">
    <property type="entry name" value="TRNA THREONYLCARBAMOYLADENOSINE BIOSYNTHESIS PROTEIN TSAE"/>
    <property type="match status" value="1"/>
</dbReference>
<evidence type="ECO:0000256" key="9">
    <source>
        <dbReference type="ARBA" id="ARBA00022842"/>
    </source>
</evidence>
<keyword evidence="7" id="KW-0547">Nucleotide-binding</keyword>
<evidence type="ECO:0000256" key="5">
    <source>
        <dbReference type="ARBA" id="ARBA00022694"/>
    </source>
</evidence>
<evidence type="ECO:0000313" key="12">
    <source>
        <dbReference type="Proteomes" id="UP001597472"/>
    </source>
</evidence>
<keyword evidence="12" id="KW-1185">Reference proteome</keyword>
<keyword evidence="5" id="KW-0819">tRNA processing</keyword>